<proteinExistence type="predicted"/>
<evidence type="ECO:0000256" key="1">
    <source>
        <dbReference type="SAM" id="SignalP"/>
    </source>
</evidence>
<reference evidence="2 3" key="1">
    <citation type="journal article" date="2018" name="IMA Fungus">
        <title>IMA Genome-F 9: Draft genome sequence of Annulohypoxylon stygium, Aspergillus mulundensis, Berkeleyomyces basicola (syn. Thielaviopsis basicola), Ceratocystis smalleyi, two Cercospora beticola strains, Coleophoma cylindrospora, Fusarium fracticaudum, Phialophora cf. hyalina, and Morchella septimelata.</title>
        <authorList>
            <person name="Wingfield B.D."/>
            <person name="Bills G.F."/>
            <person name="Dong Y."/>
            <person name="Huang W."/>
            <person name="Nel W.J."/>
            <person name="Swalarsk-Parry B.S."/>
            <person name="Vaghefi N."/>
            <person name="Wilken P.M."/>
            <person name="An Z."/>
            <person name="de Beer Z.W."/>
            <person name="De Vos L."/>
            <person name="Chen L."/>
            <person name="Duong T.A."/>
            <person name="Gao Y."/>
            <person name="Hammerbacher A."/>
            <person name="Kikkert J.R."/>
            <person name="Li Y."/>
            <person name="Li H."/>
            <person name="Li K."/>
            <person name="Li Q."/>
            <person name="Liu X."/>
            <person name="Ma X."/>
            <person name="Naidoo K."/>
            <person name="Pethybridge S.J."/>
            <person name="Sun J."/>
            <person name="Steenkamp E.T."/>
            <person name="van der Nest M.A."/>
            <person name="van Wyk S."/>
            <person name="Wingfield M.J."/>
            <person name="Xiong C."/>
            <person name="Yue Q."/>
            <person name="Zhang X."/>
        </authorList>
    </citation>
    <scope>NUCLEOTIDE SEQUENCE [LARGE SCALE GENOMIC DNA]</scope>
    <source>
        <strain evidence="2 3">DSM 5745</strain>
    </source>
</reference>
<dbReference type="GeneID" id="38111668"/>
<comment type="caution">
    <text evidence="2">The sequence shown here is derived from an EMBL/GenBank/DDBJ whole genome shotgun (WGS) entry which is preliminary data.</text>
</comment>
<gene>
    <name evidence="2" type="ORF">DSM5745_01298</name>
</gene>
<keyword evidence="1" id="KW-0732">Signal</keyword>
<sequence>MPRISLVALSTLVLPLSLGLGWISTPYQQQQPQTHQKCTNGLLFNGTHCKRWTHLHCQAPELHGNECLFRIPVCPPPLQSNGTHCEFVMEPDPAASGVSGQGDGAYPNPQAQVRMLAGGYPPAYAGADKGAAPAGFGFPGQVEGSQNVKPPPVSAATKNKIYNANVDYDGVCPPGARYEGGQCIAIAIENPCPPGTSFDGTYCRASTVGSGGWASPINSYSYSNSNININAGSGPGPGYARSGQKHRQNAVCPPGTKFEAESGVCVHSPTSPADLCPRGTTFDGRYCVAR</sequence>
<keyword evidence="3" id="KW-1185">Reference proteome</keyword>
<dbReference type="RefSeq" id="XP_026609159.1">
    <property type="nucleotide sequence ID" value="XM_026743314.1"/>
</dbReference>
<dbReference type="AlphaFoldDB" id="A0A3D8T5Y2"/>
<evidence type="ECO:0000313" key="2">
    <source>
        <dbReference type="EMBL" id="RDW93976.1"/>
    </source>
</evidence>
<feature type="chain" id="PRO_5017794669" evidence="1">
    <location>
        <begin position="20"/>
        <end position="290"/>
    </location>
</feature>
<dbReference type="EMBL" id="PVWQ01000001">
    <property type="protein sequence ID" value="RDW93976.1"/>
    <property type="molecule type" value="Genomic_DNA"/>
</dbReference>
<name>A0A3D8T5Y2_9EURO</name>
<organism evidence="2 3">
    <name type="scientific">Aspergillus mulundensis</name>
    <dbReference type="NCBI Taxonomy" id="1810919"/>
    <lineage>
        <taxon>Eukaryota</taxon>
        <taxon>Fungi</taxon>
        <taxon>Dikarya</taxon>
        <taxon>Ascomycota</taxon>
        <taxon>Pezizomycotina</taxon>
        <taxon>Eurotiomycetes</taxon>
        <taxon>Eurotiomycetidae</taxon>
        <taxon>Eurotiales</taxon>
        <taxon>Aspergillaceae</taxon>
        <taxon>Aspergillus</taxon>
        <taxon>Aspergillus subgen. Nidulantes</taxon>
    </lineage>
</organism>
<accession>A0A3D8T5Y2</accession>
<dbReference type="Proteomes" id="UP000256690">
    <property type="component" value="Unassembled WGS sequence"/>
</dbReference>
<protein>
    <submittedName>
        <fullName evidence="2">Uncharacterized protein</fullName>
    </submittedName>
</protein>
<evidence type="ECO:0000313" key="3">
    <source>
        <dbReference type="Proteomes" id="UP000256690"/>
    </source>
</evidence>
<feature type="signal peptide" evidence="1">
    <location>
        <begin position="1"/>
        <end position="19"/>
    </location>
</feature>